<organism evidence="1 2">
    <name type="scientific">Tanacetum coccineum</name>
    <dbReference type="NCBI Taxonomy" id="301880"/>
    <lineage>
        <taxon>Eukaryota</taxon>
        <taxon>Viridiplantae</taxon>
        <taxon>Streptophyta</taxon>
        <taxon>Embryophyta</taxon>
        <taxon>Tracheophyta</taxon>
        <taxon>Spermatophyta</taxon>
        <taxon>Magnoliopsida</taxon>
        <taxon>eudicotyledons</taxon>
        <taxon>Gunneridae</taxon>
        <taxon>Pentapetalae</taxon>
        <taxon>asterids</taxon>
        <taxon>campanulids</taxon>
        <taxon>Asterales</taxon>
        <taxon>Asteraceae</taxon>
        <taxon>Asteroideae</taxon>
        <taxon>Anthemideae</taxon>
        <taxon>Anthemidinae</taxon>
        <taxon>Tanacetum</taxon>
    </lineage>
</organism>
<gene>
    <name evidence="1" type="ORF">Tco_0953728</name>
</gene>
<dbReference type="EMBL" id="BQNB010015864">
    <property type="protein sequence ID" value="GJT45013.1"/>
    <property type="molecule type" value="Genomic_DNA"/>
</dbReference>
<reference evidence="1" key="1">
    <citation type="journal article" date="2022" name="Int. J. Mol. Sci.">
        <title>Draft Genome of Tanacetum Coccineum: Genomic Comparison of Closely Related Tanacetum-Family Plants.</title>
        <authorList>
            <person name="Yamashiro T."/>
            <person name="Shiraishi A."/>
            <person name="Nakayama K."/>
            <person name="Satake H."/>
        </authorList>
    </citation>
    <scope>NUCLEOTIDE SEQUENCE</scope>
</reference>
<sequence>MEAIRRNFFNGTQDDERKITWVKWTKLTQILDLLGTVILSNMEDRWIWDLNGDGEFCVKDVRNLLDVTFLPKAESFFAVD</sequence>
<proteinExistence type="predicted"/>
<name>A0ABQ5E370_9ASTR</name>
<comment type="caution">
    <text evidence="1">The sequence shown here is derived from an EMBL/GenBank/DDBJ whole genome shotgun (WGS) entry which is preliminary data.</text>
</comment>
<accession>A0ABQ5E370</accession>
<protein>
    <recommendedName>
        <fullName evidence="3">RNA-directed DNA polymerase, eukaryota, reverse transcriptase zinc-binding domain protein</fullName>
    </recommendedName>
</protein>
<keyword evidence="2" id="KW-1185">Reference proteome</keyword>
<dbReference type="Proteomes" id="UP001151760">
    <property type="component" value="Unassembled WGS sequence"/>
</dbReference>
<evidence type="ECO:0000313" key="1">
    <source>
        <dbReference type="EMBL" id="GJT45013.1"/>
    </source>
</evidence>
<evidence type="ECO:0000313" key="2">
    <source>
        <dbReference type="Proteomes" id="UP001151760"/>
    </source>
</evidence>
<evidence type="ECO:0008006" key="3">
    <source>
        <dbReference type="Google" id="ProtNLM"/>
    </source>
</evidence>
<reference evidence="1" key="2">
    <citation type="submission" date="2022-01" db="EMBL/GenBank/DDBJ databases">
        <authorList>
            <person name="Yamashiro T."/>
            <person name="Shiraishi A."/>
            <person name="Satake H."/>
            <person name="Nakayama K."/>
        </authorList>
    </citation>
    <scope>NUCLEOTIDE SEQUENCE</scope>
</reference>